<comment type="subcellular location">
    <subcellularLocation>
        <location evidence="1">Membrane</location>
    </subcellularLocation>
</comment>
<accession>A0A3R7P342</accession>
<reference evidence="8 9" key="1">
    <citation type="submission" date="2018-04" db="EMBL/GenBank/DDBJ databases">
        <authorList>
            <person name="Zhang X."/>
            <person name="Yuan J."/>
            <person name="Li F."/>
            <person name="Xiang J."/>
        </authorList>
    </citation>
    <scope>NUCLEOTIDE SEQUENCE [LARGE SCALE GENOMIC DNA]</scope>
    <source>
        <tissue evidence="8">Muscle</tissue>
    </source>
</reference>
<dbReference type="EMBL" id="QCYY01001932">
    <property type="protein sequence ID" value="ROT74120.1"/>
    <property type="molecule type" value="Genomic_DNA"/>
</dbReference>
<evidence type="ECO:0000256" key="7">
    <source>
        <dbReference type="SAM" id="Phobius"/>
    </source>
</evidence>
<dbReference type="GO" id="GO:0005737">
    <property type="term" value="C:cytoplasm"/>
    <property type="evidence" value="ECO:0007669"/>
    <property type="project" value="TreeGrafter"/>
</dbReference>
<keyword evidence="5 7" id="KW-0472">Membrane</keyword>
<dbReference type="PANTHER" id="PTHR11923">
    <property type="entry name" value="SCAVENGER RECEPTOR CLASS B TYPE-1 SR-B1"/>
    <property type="match status" value="1"/>
</dbReference>
<keyword evidence="4 7" id="KW-1133">Transmembrane helix</keyword>
<evidence type="ECO:0000256" key="5">
    <source>
        <dbReference type="ARBA" id="ARBA00023136"/>
    </source>
</evidence>
<feature type="transmembrane region" description="Helical" evidence="7">
    <location>
        <begin position="12"/>
        <end position="38"/>
    </location>
</feature>
<proteinExistence type="inferred from homology"/>
<reference evidence="8 9" key="2">
    <citation type="submission" date="2019-01" db="EMBL/GenBank/DDBJ databases">
        <title>The decoding of complex shrimp genome reveals the adaptation for benthos swimmer, frequently molting mechanism and breeding impact on genome.</title>
        <authorList>
            <person name="Sun Y."/>
            <person name="Gao Y."/>
            <person name="Yu Y."/>
        </authorList>
    </citation>
    <scope>NUCLEOTIDE SEQUENCE [LARGE SCALE GENOMIC DNA]</scope>
    <source>
        <tissue evidence="8">Muscle</tissue>
    </source>
</reference>
<evidence type="ECO:0000256" key="1">
    <source>
        <dbReference type="ARBA" id="ARBA00004370"/>
    </source>
</evidence>
<keyword evidence="3 7" id="KW-0812">Transmembrane</keyword>
<evidence type="ECO:0000313" key="8">
    <source>
        <dbReference type="EMBL" id="ROT74120.1"/>
    </source>
</evidence>
<dbReference type="OrthoDB" id="514335at2759"/>
<keyword evidence="6" id="KW-0325">Glycoprotein</keyword>
<protein>
    <submittedName>
        <fullName evidence="8">Scavenger receptor class B, croquemort type</fullName>
    </submittedName>
</protein>
<dbReference type="PRINTS" id="PR01609">
    <property type="entry name" value="CD36FAMILY"/>
</dbReference>
<evidence type="ECO:0000256" key="2">
    <source>
        <dbReference type="ARBA" id="ARBA00010532"/>
    </source>
</evidence>
<name>A0A3R7P342_PENVA</name>
<dbReference type="Proteomes" id="UP000283509">
    <property type="component" value="Unassembled WGS sequence"/>
</dbReference>
<dbReference type="InterPro" id="IPR002159">
    <property type="entry name" value="CD36_fam"/>
</dbReference>
<dbReference type="GO" id="GO:0016020">
    <property type="term" value="C:membrane"/>
    <property type="evidence" value="ECO:0007669"/>
    <property type="project" value="UniProtKB-SubCell"/>
</dbReference>
<keyword evidence="9" id="KW-1185">Reference proteome</keyword>
<comment type="caution">
    <text evidence="8">The sequence shown here is derived from an EMBL/GenBank/DDBJ whole genome shotgun (WGS) entry which is preliminary data.</text>
</comment>
<evidence type="ECO:0000256" key="3">
    <source>
        <dbReference type="ARBA" id="ARBA00022692"/>
    </source>
</evidence>
<evidence type="ECO:0000256" key="4">
    <source>
        <dbReference type="ARBA" id="ARBA00022989"/>
    </source>
</evidence>
<dbReference type="GO" id="GO:0005044">
    <property type="term" value="F:scavenger receptor activity"/>
    <property type="evidence" value="ECO:0007669"/>
    <property type="project" value="TreeGrafter"/>
</dbReference>
<evidence type="ECO:0000256" key="6">
    <source>
        <dbReference type="ARBA" id="ARBA00023180"/>
    </source>
</evidence>
<keyword evidence="8" id="KW-0675">Receptor</keyword>
<comment type="similarity">
    <text evidence="2">Belongs to the CD36 family.</text>
</comment>
<gene>
    <name evidence="8" type="ORF">C7M84_007389</name>
</gene>
<dbReference type="AlphaFoldDB" id="A0A3R7P342"/>
<organism evidence="8 9">
    <name type="scientific">Penaeus vannamei</name>
    <name type="common">Whiteleg shrimp</name>
    <name type="synonym">Litopenaeus vannamei</name>
    <dbReference type="NCBI Taxonomy" id="6689"/>
    <lineage>
        <taxon>Eukaryota</taxon>
        <taxon>Metazoa</taxon>
        <taxon>Ecdysozoa</taxon>
        <taxon>Arthropoda</taxon>
        <taxon>Crustacea</taxon>
        <taxon>Multicrustacea</taxon>
        <taxon>Malacostraca</taxon>
        <taxon>Eumalacostraca</taxon>
        <taxon>Eucarida</taxon>
        <taxon>Decapoda</taxon>
        <taxon>Dendrobranchiata</taxon>
        <taxon>Penaeoidea</taxon>
        <taxon>Penaeidae</taxon>
        <taxon>Penaeus</taxon>
    </lineage>
</organism>
<dbReference type="Pfam" id="PF01130">
    <property type="entry name" value="CD36"/>
    <property type="match status" value="2"/>
</dbReference>
<sequence>MDSAPKRIKKKLSCCEITLIVLGSLSAVMGIVMVSGGYQAMFDAIMKSQMAVAEGSASYDMWRVPPMPLYLQVYFFNISNPDEFVKGAKPILQEVGPFCYREYHEKKEIVFHPNNTVTFFQQRWWIWDAEMSGNHTVDDIIDNVMNETGPYHPILPILPIPPGIKDYDRFGWFYGRNLSLSYDGQFNMMTGEDTLDNLGAIDWWNKTRETQFFDYPCNVVEGSAGEMWPPNLQKDFVQFYSSDLCMTMKLHYKEEIEDSHGISGYRYWGSNLTFANGSVVAGNECYCVKGTCAPTGLLSGESCRMGSPSYISFPHFLNADPYLLDTVEGLDPQEDKHAFVMDMIPELGTPMWVAARMQINMLVRPYPGNALGRGKIELVVVFSLF</sequence>
<dbReference type="PANTHER" id="PTHR11923:SF93">
    <property type="entry name" value="GH07959P-RELATED"/>
    <property type="match status" value="1"/>
</dbReference>
<evidence type="ECO:0000313" key="9">
    <source>
        <dbReference type="Proteomes" id="UP000283509"/>
    </source>
</evidence>